<feature type="chain" id="PRO_5042852269" description="Carboxylesterase type B domain-containing protein" evidence="4">
    <location>
        <begin position="22"/>
        <end position="142"/>
    </location>
</feature>
<evidence type="ECO:0000313" key="6">
    <source>
        <dbReference type="EMBL" id="KAK7081727.1"/>
    </source>
</evidence>
<reference evidence="6 7" key="1">
    <citation type="submission" date="2023-11" db="EMBL/GenBank/DDBJ databases">
        <title>Halocaridina rubra genome assembly.</title>
        <authorList>
            <person name="Smith C."/>
        </authorList>
    </citation>
    <scope>NUCLEOTIDE SEQUENCE [LARGE SCALE GENOMIC DNA]</scope>
    <source>
        <strain evidence="6">EP-1</strain>
        <tissue evidence="6">Whole</tissue>
    </source>
</reference>
<comment type="caution">
    <text evidence="6">The sequence shown here is derived from an EMBL/GenBank/DDBJ whole genome shotgun (WGS) entry which is preliminary data.</text>
</comment>
<dbReference type="Gene3D" id="3.40.50.1820">
    <property type="entry name" value="alpha/beta hydrolase"/>
    <property type="match status" value="1"/>
</dbReference>
<evidence type="ECO:0000259" key="5">
    <source>
        <dbReference type="Pfam" id="PF00135"/>
    </source>
</evidence>
<sequence length="142" mass="15985">MLCGFNIFFLLWITLIGDKEAGGFIRSSQIVTTKYGSLRGLIVKPAHRALGPVAVFLGVPYVAPPVGHLRFMPPMSPLSWSGIRKFDTLPPVCPQQLPDVTNRREALKRMPEGRYNYLQRLLPLLSNQSEDCLYLNIYAPIQ</sequence>
<comment type="similarity">
    <text evidence="1">Belongs to the type-B carboxylesterase/lipase family.</text>
</comment>
<evidence type="ECO:0000256" key="1">
    <source>
        <dbReference type="ARBA" id="ARBA00005964"/>
    </source>
</evidence>
<gene>
    <name evidence="6" type="ORF">SK128_022361</name>
</gene>
<keyword evidence="3" id="KW-0325">Glycoprotein</keyword>
<dbReference type="Proteomes" id="UP001381693">
    <property type="component" value="Unassembled WGS sequence"/>
</dbReference>
<dbReference type="InterPro" id="IPR019819">
    <property type="entry name" value="Carboxylesterase_B_CS"/>
</dbReference>
<dbReference type="SUPFAM" id="SSF53474">
    <property type="entry name" value="alpha/beta-Hydrolases"/>
    <property type="match status" value="1"/>
</dbReference>
<evidence type="ECO:0000256" key="2">
    <source>
        <dbReference type="ARBA" id="ARBA00022729"/>
    </source>
</evidence>
<dbReference type="AlphaFoldDB" id="A0AAN9AEM0"/>
<accession>A0AAN9AEM0</accession>
<feature type="domain" description="Carboxylesterase type B" evidence="5">
    <location>
        <begin position="28"/>
        <end position="140"/>
    </location>
</feature>
<keyword evidence="7" id="KW-1185">Reference proteome</keyword>
<evidence type="ECO:0000313" key="7">
    <source>
        <dbReference type="Proteomes" id="UP001381693"/>
    </source>
</evidence>
<proteinExistence type="inferred from homology"/>
<feature type="non-terminal residue" evidence="6">
    <location>
        <position position="142"/>
    </location>
</feature>
<feature type="signal peptide" evidence="4">
    <location>
        <begin position="1"/>
        <end position="21"/>
    </location>
</feature>
<evidence type="ECO:0000256" key="3">
    <source>
        <dbReference type="ARBA" id="ARBA00023180"/>
    </source>
</evidence>
<dbReference type="EMBL" id="JAXCGZ010004488">
    <property type="protein sequence ID" value="KAK7081727.1"/>
    <property type="molecule type" value="Genomic_DNA"/>
</dbReference>
<organism evidence="6 7">
    <name type="scientific">Halocaridina rubra</name>
    <name type="common">Hawaiian red shrimp</name>
    <dbReference type="NCBI Taxonomy" id="373956"/>
    <lineage>
        <taxon>Eukaryota</taxon>
        <taxon>Metazoa</taxon>
        <taxon>Ecdysozoa</taxon>
        <taxon>Arthropoda</taxon>
        <taxon>Crustacea</taxon>
        <taxon>Multicrustacea</taxon>
        <taxon>Malacostraca</taxon>
        <taxon>Eumalacostraca</taxon>
        <taxon>Eucarida</taxon>
        <taxon>Decapoda</taxon>
        <taxon>Pleocyemata</taxon>
        <taxon>Caridea</taxon>
        <taxon>Atyoidea</taxon>
        <taxon>Atyidae</taxon>
        <taxon>Halocaridina</taxon>
    </lineage>
</organism>
<protein>
    <recommendedName>
        <fullName evidence="5">Carboxylesterase type B domain-containing protein</fullName>
    </recommendedName>
</protein>
<evidence type="ECO:0000256" key="4">
    <source>
        <dbReference type="SAM" id="SignalP"/>
    </source>
</evidence>
<dbReference type="InterPro" id="IPR002018">
    <property type="entry name" value="CarbesteraseB"/>
</dbReference>
<keyword evidence="2 4" id="KW-0732">Signal</keyword>
<dbReference type="InterPro" id="IPR051093">
    <property type="entry name" value="Neuroligin/BSAL"/>
</dbReference>
<dbReference type="PROSITE" id="PS00941">
    <property type="entry name" value="CARBOXYLESTERASE_B_2"/>
    <property type="match status" value="1"/>
</dbReference>
<name>A0AAN9AEM0_HALRR</name>
<dbReference type="PANTHER" id="PTHR43903">
    <property type="entry name" value="NEUROLIGIN"/>
    <property type="match status" value="1"/>
</dbReference>
<dbReference type="Pfam" id="PF00135">
    <property type="entry name" value="COesterase"/>
    <property type="match status" value="1"/>
</dbReference>
<dbReference type="InterPro" id="IPR029058">
    <property type="entry name" value="AB_hydrolase_fold"/>
</dbReference>